<proteinExistence type="predicted"/>
<evidence type="ECO:0000256" key="1">
    <source>
        <dbReference type="SAM" id="MobiDB-lite"/>
    </source>
</evidence>
<organism evidence="3 4">
    <name type="scientific">Raphidocelis subcapitata</name>
    <dbReference type="NCBI Taxonomy" id="307507"/>
    <lineage>
        <taxon>Eukaryota</taxon>
        <taxon>Viridiplantae</taxon>
        <taxon>Chlorophyta</taxon>
        <taxon>core chlorophytes</taxon>
        <taxon>Chlorophyceae</taxon>
        <taxon>CS clade</taxon>
        <taxon>Sphaeropleales</taxon>
        <taxon>Selenastraceae</taxon>
        <taxon>Raphidocelis</taxon>
    </lineage>
</organism>
<dbReference type="AlphaFoldDB" id="A0A2V0NQR7"/>
<evidence type="ECO:0000256" key="2">
    <source>
        <dbReference type="SAM" id="SignalP"/>
    </source>
</evidence>
<dbReference type="STRING" id="307507.A0A2V0NQR7"/>
<reference evidence="3 4" key="1">
    <citation type="journal article" date="2018" name="Sci. Rep.">
        <title>Raphidocelis subcapitata (=Pseudokirchneriella subcapitata) provides an insight into genome evolution and environmental adaptations in the Sphaeropleales.</title>
        <authorList>
            <person name="Suzuki S."/>
            <person name="Yamaguchi H."/>
            <person name="Nakajima N."/>
            <person name="Kawachi M."/>
        </authorList>
    </citation>
    <scope>NUCLEOTIDE SEQUENCE [LARGE SCALE GENOMIC DNA]</scope>
    <source>
        <strain evidence="3 4">NIES-35</strain>
    </source>
</reference>
<feature type="region of interest" description="Disordered" evidence="1">
    <location>
        <begin position="239"/>
        <end position="315"/>
    </location>
</feature>
<dbReference type="EMBL" id="BDRX01000014">
    <property type="protein sequence ID" value="GBF89996.1"/>
    <property type="molecule type" value="Genomic_DNA"/>
</dbReference>
<dbReference type="OrthoDB" id="528252at2759"/>
<comment type="caution">
    <text evidence="3">The sequence shown here is derived from an EMBL/GenBank/DDBJ whole genome shotgun (WGS) entry which is preliminary data.</text>
</comment>
<dbReference type="Gene3D" id="2.100.10.30">
    <property type="entry name" value="Jacalin-like lectin domain"/>
    <property type="match status" value="1"/>
</dbReference>
<name>A0A2V0NQR7_9CHLO</name>
<sequence>MRAQQANRAGAALALALVLFAVGTGSSEAAQQDGWHLLCAPPAKGDPVIAYTDLYGRANLSDSAWHDDTWAFNEYGPITALSMFHSGNGWHDPFIGFHPGGEFKGIQPTYGNTSNDFDLLFGAKKPHQPFNFTLQPGEMITRVDLQHDSVMRYMAFTTQWGRRYEWGFKDMPGVESYTAYAPREGAYLAAFRGFEGKQLPPELGGYKKRYIVQIGFVWAMSRCSQFDWSQDRVLTSVSLAGGPSPPPSPPNVPPAPAYPPVVPLGITPAPPLPPSPPPPPPSPPAPAAPVPAPATPAPAPGAPAPAPSTVRRRLV</sequence>
<dbReference type="InParanoid" id="A0A2V0NQR7"/>
<dbReference type="Proteomes" id="UP000247498">
    <property type="component" value="Unassembled WGS sequence"/>
</dbReference>
<evidence type="ECO:0000313" key="3">
    <source>
        <dbReference type="EMBL" id="GBF89996.1"/>
    </source>
</evidence>
<evidence type="ECO:0000313" key="4">
    <source>
        <dbReference type="Proteomes" id="UP000247498"/>
    </source>
</evidence>
<accession>A0A2V0NQR7</accession>
<dbReference type="InterPro" id="IPR036404">
    <property type="entry name" value="Jacalin-like_lectin_dom_sf"/>
</dbReference>
<protein>
    <submittedName>
        <fullName evidence="3">Tyrosine serine phosphatase</fullName>
    </submittedName>
</protein>
<feature type="signal peptide" evidence="2">
    <location>
        <begin position="1"/>
        <end position="29"/>
    </location>
</feature>
<gene>
    <name evidence="3" type="ORF">Rsub_02702</name>
</gene>
<keyword evidence="2" id="KW-0732">Signal</keyword>
<feature type="chain" id="PRO_5015972432" evidence="2">
    <location>
        <begin position="30"/>
        <end position="315"/>
    </location>
</feature>
<dbReference type="SUPFAM" id="SSF51101">
    <property type="entry name" value="Mannose-binding lectins"/>
    <property type="match status" value="1"/>
</dbReference>
<keyword evidence="4" id="KW-1185">Reference proteome</keyword>
<feature type="compositionally biased region" description="Pro residues" evidence="1">
    <location>
        <begin position="243"/>
        <end position="306"/>
    </location>
</feature>